<dbReference type="SMART" id="SM00595">
    <property type="entry name" value="MADF"/>
    <property type="match status" value="1"/>
</dbReference>
<dbReference type="Pfam" id="PF10545">
    <property type="entry name" value="MADF_DNA_bdg"/>
    <property type="match status" value="1"/>
</dbReference>
<dbReference type="PANTHER" id="PTHR21505">
    <property type="entry name" value="MADF DOMAIN-CONTAINING PROTEIN-RELATED"/>
    <property type="match status" value="1"/>
</dbReference>
<gene>
    <name evidence="2" type="ORF">TDIB3V08_LOCUS11320</name>
</gene>
<feature type="domain" description="MADF" evidence="1">
    <location>
        <begin position="8"/>
        <end position="103"/>
    </location>
</feature>
<reference evidence="2" key="1">
    <citation type="submission" date="2020-11" db="EMBL/GenBank/DDBJ databases">
        <authorList>
            <person name="Tran Van P."/>
        </authorList>
    </citation>
    <scope>NUCLEOTIDE SEQUENCE</scope>
</reference>
<accession>A0A7R8ZG29</accession>
<organism evidence="2">
    <name type="scientific">Timema douglasi</name>
    <name type="common">Walking stick</name>
    <dbReference type="NCBI Taxonomy" id="61478"/>
    <lineage>
        <taxon>Eukaryota</taxon>
        <taxon>Metazoa</taxon>
        <taxon>Ecdysozoa</taxon>
        <taxon>Arthropoda</taxon>
        <taxon>Hexapoda</taxon>
        <taxon>Insecta</taxon>
        <taxon>Pterygota</taxon>
        <taxon>Neoptera</taxon>
        <taxon>Polyneoptera</taxon>
        <taxon>Phasmatodea</taxon>
        <taxon>Timematodea</taxon>
        <taxon>Timematoidea</taxon>
        <taxon>Timematidae</taxon>
        <taxon>Timema</taxon>
    </lineage>
</organism>
<dbReference type="PANTHER" id="PTHR21505:SF8">
    <property type="entry name" value="DPT-YFP REPRESSOR BY OVEREXPRESSION, ISOFORM D-RELATED"/>
    <property type="match status" value="1"/>
</dbReference>
<name>A0A7R8ZG29_TIMDO</name>
<evidence type="ECO:0000313" key="2">
    <source>
        <dbReference type="EMBL" id="CAD7205166.1"/>
    </source>
</evidence>
<evidence type="ECO:0000259" key="1">
    <source>
        <dbReference type="PROSITE" id="PS51029"/>
    </source>
</evidence>
<dbReference type="InterPro" id="IPR006578">
    <property type="entry name" value="MADF-dom"/>
</dbReference>
<dbReference type="PROSITE" id="PS51029">
    <property type="entry name" value="MADF"/>
    <property type="match status" value="1"/>
</dbReference>
<dbReference type="AlphaFoldDB" id="A0A7R8ZG29"/>
<proteinExistence type="predicted"/>
<sequence>MNRRFTTEFIETYKSLPQLWQIGSEDYKNKCKRAEAYNRLVAVTRKYHSPASLDFVKRKINNLRTCFRKEMNRMIHSRNTGDKIYETNWLYYDMLSFIMDQQESSTGDYTDGATYATMEPVLSDLEEGRGLIPVGTIGANKIYSEALTLPVIGTTWTGISGLRVLVLEGNRHSNGTGLASVRGSREDPLKEEEVDSLSLISETQSPIFDQPSYHSNKRIREMSPGPSTEVTCSKSSEEDVFDHVGKNVAAKLRGMDRTQRIIAEKLISDVLYSGQLDLLSKDACLTLSST</sequence>
<dbReference type="EMBL" id="OA574241">
    <property type="protein sequence ID" value="CAD7205166.1"/>
    <property type="molecule type" value="Genomic_DNA"/>
</dbReference>
<protein>
    <recommendedName>
        <fullName evidence="1">MADF domain-containing protein</fullName>
    </recommendedName>
</protein>